<reference evidence="1 2" key="1">
    <citation type="submission" date="2017-04" db="EMBL/GenBank/DDBJ databases">
        <authorList>
            <person name="Afonso C.L."/>
            <person name="Miller P.J."/>
            <person name="Scott M.A."/>
            <person name="Spackman E."/>
            <person name="Goraichik I."/>
            <person name="Dimitrov K.M."/>
            <person name="Suarez D.L."/>
            <person name="Swayne D.E."/>
        </authorList>
    </citation>
    <scope>NUCLEOTIDE SEQUENCE [LARGE SCALE GENOMIC DNA]</scope>
    <source>
        <strain evidence="1 2">DSM 5090</strain>
    </source>
</reference>
<dbReference type="STRING" id="112901.SAMN04488500_105294"/>
<dbReference type="Proteomes" id="UP000192738">
    <property type="component" value="Unassembled WGS sequence"/>
</dbReference>
<accession>A0A1W2AHG6</accession>
<dbReference type="Gene3D" id="3.40.30.10">
    <property type="entry name" value="Glutaredoxin"/>
    <property type="match status" value="1"/>
</dbReference>
<name>A0A1W2AHG6_9FIRM</name>
<proteinExistence type="predicted"/>
<dbReference type="OrthoDB" id="9807975at2"/>
<protein>
    <recommendedName>
        <fullName evidence="3">Thioredoxin-like [2Fe-2S] ferredoxin</fullName>
    </recommendedName>
</protein>
<evidence type="ECO:0008006" key="3">
    <source>
        <dbReference type="Google" id="ProtNLM"/>
    </source>
</evidence>
<sequence>MVKVVVPFGNGCQLCESYGIITVLRDLFKNNNIDGFIEIEEHHCSGKCNQGITLRIEGESINNASVNKIPDIFSKKIMTRI</sequence>
<dbReference type="EMBL" id="FWXI01000005">
    <property type="protein sequence ID" value="SMC60020.1"/>
    <property type="molecule type" value="Genomic_DNA"/>
</dbReference>
<organism evidence="1 2">
    <name type="scientific">Sporomusa malonica</name>
    <dbReference type="NCBI Taxonomy" id="112901"/>
    <lineage>
        <taxon>Bacteria</taxon>
        <taxon>Bacillati</taxon>
        <taxon>Bacillota</taxon>
        <taxon>Negativicutes</taxon>
        <taxon>Selenomonadales</taxon>
        <taxon>Sporomusaceae</taxon>
        <taxon>Sporomusa</taxon>
    </lineage>
</organism>
<evidence type="ECO:0000313" key="1">
    <source>
        <dbReference type="EMBL" id="SMC60020.1"/>
    </source>
</evidence>
<evidence type="ECO:0000313" key="2">
    <source>
        <dbReference type="Proteomes" id="UP000192738"/>
    </source>
</evidence>
<keyword evidence="2" id="KW-1185">Reference proteome</keyword>
<dbReference type="RefSeq" id="WP_084575203.1">
    <property type="nucleotide sequence ID" value="NZ_CP155572.1"/>
</dbReference>
<dbReference type="SUPFAM" id="SSF52833">
    <property type="entry name" value="Thioredoxin-like"/>
    <property type="match status" value="1"/>
</dbReference>
<dbReference type="InterPro" id="IPR036249">
    <property type="entry name" value="Thioredoxin-like_sf"/>
</dbReference>
<dbReference type="AlphaFoldDB" id="A0A1W2AHG6"/>
<gene>
    <name evidence="1" type="ORF">SAMN04488500_105294</name>
</gene>